<evidence type="ECO:0000313" key="17">
    <source>
        <dbReference type="Proteomes" id="UP000073816"/>
    </source>
</evidence>
<dbReference type="SMART" id="SM00388">
    <property type="entry name" value="HisKA"/>
    <property type="match status" value="1"/>
</dbReference>
<dbReference type="Gene3D" id="3.40.50.2300">
    <property type="match status" value="1"/>
</dbReference>
<evidence type="ECO:0000256" key="5">
    <source>
        <dbReference type="ARBA" id="ARBA00022679"/>
    </source>
</evidence>
<dbReference type="Pfam" id="PF01739">
    <property type="entry name" value="CheR"/>
    <property type="match status" value="1"/>
</dbReference>
<evidence type="ECO:0000259" key="12">
    <source>
        <dbReference type="PROSITE" id="PS50110"/>
    </source>
</evidence>
<dbReference type="GO" id="GO:0000156">
    <property type="term" value="F:phosphorelay response regulator activity"/>
    <property type="evidence" value="ECO:0007669"/>
    <property type="project" value="InterPro"/>
</dbReference>
<dbReference type="InterPro" id="IPR036890">
    <property type="entry name" value="HATPase_C_sf"/>
</dbReference>
<dbReference type="PROSITE" id="PS50110">
    <property type="entry name" value="RESPONSE_REGULATORY"/>
    <property type="match status" value="1"/>
</dbReference>
<dbReference type="PROSITE" id="PS50123">
    <property type="entry name" value="CHER"/>
    <property type="match status" value="1"/>
</dbReference>
<dbReference type="FunFam" id="3.30.565.10:FF:000006">
    <property type="entry name" value="Sensor histidine kinase WalK"/>
    <property type="match status" value="1"/>
</dbReference>
<dbReference type="PROSITE" id="PS50122">
    <property type="entry name" value="CHEB"/>
    <property type="match status" value="1"/>
</dbReference>
<dbReference type="Pfam" id="PF13596">
    <property type="entry name" value="PAS_10"/>
    <property type="match status" value="1"/>
</dbReference>
<evidence type="ECO:0000256" key="2">
    <source>
        <dbReference type="ARBA" id="ARBA00001541"/>
    </source>
</evidence>
<dbReference type="Gene3D" id="3.40.50.150">
    <property type="entry name" value="Vaccinia Virus protein VP39"/>
    <property type="match status" value="1"/>
</dbReference>
<dbReference type="InterPro" id="IPR000780">
    <property type="entry name" value="CheR_MeTrfase"/>
</dbReference>
<dbReference type="InterPro" id="IPR022641">
    <property type="entry name" value="CheR_N"/>
</dbReference>
<evidence type="ECO:0000256" key="10">
    <source>
        <dbReference type="SAM" id="Coils"/>
    </source>
</evidence>
<evidence type="ECO:0000256" key="7">
    <source>
        <dbReference type="ARBA" id="ARBA00022777"/>
    </source>
</evidence>
<keyword evidence="6" id="KW-0949">S-adenosyl-L-methionine</keyword>
<dbReference type="InterPro" id="IPR011006">
    <property type="entry name" value="CheY-like_superfamily"/>
</dbReference>
<evidence type="ECO:0000259" key="11">
    <source>
        <dbReference type="PROSITE" id="PS50109"/>
    </source>
</evidence>
<keyword evidence="8" id="KW-0145">Chemotaxis</keyword>
<dbReference type="InterPro" id="IPR003594">
    <property type="entry name" value="HATPase_dom"/>
</dbReference>
<reference evidence="17" key="1">
    <citation type="submission" date="2015-09" db="EMBL/GenBank/DDBJ databases">
        <title>Complete sequence of Algoriphagus sp. M8-2.</title>
        <authorList>
            <person name="Shintani M."/>
        </authorList>
    </citation>
    <scope>NUCLEOTIDE SEQUENCE [LARGE SCALE GENOMIC DNA]</scope>
    <source>
        <strain evidence="17">M8-2</strain>
    </source>
</reference>
<dbReference type="KEGG" id="alm:AO498_08700"/>
<keyword evidence="4" id="KW-0489">Methyltransferase</keyword>
<dbReference type="Pfam" id="PF02518">
    <property type="entry name" value="HATPase_c"/>
    <property type="match status" value="1"/>
</dbReference>
<dbReference type="PATRIC" id="fig|1727163.4.peg.1816"/>
<dbReference type="Pfam" id="PF08447">
    <property type="entry name" value="PAS_3"/>
    <property type="match status" value="1"/>
</dbReference>
<name>A0A142EMY9_9BACT</name>
<dbReference type="InterPro" id="IPR013655">
    <property type="entry name" value="PAS_fold_3"/>
</dbReference>
<dbReference type="InterPro" id="IPR005467">
    <property type="entry name" value="His_kinase_dom"/>
</dbReference>
<dbReference type="SUPFAM" id="SSF52738">
    <property type="entry name" value="Methylesterase CheB, C-terminal domain"/>
    <property type="match status" value="1"/>
</dbReference>
<feature type="coiled-coil region" evidence="10">
    <location>
        <begin position="678"/>
        <end position="754"/>
    </location>
</feature>
<dbReference type="InterPro" id="IPR036804">
    <property type="entry name" value="CheR_N_sf"/>
</dbReference>
<dbReference type="Pfam" id="PF00072">
    <property type="entry name" value="Response_reg"/>
    <property type="match status" value="1"/>
</dbReference>
<dbReference type="InterPro" id="IPR035909">
    <property type="entry name" value="CheB_C"/>
</dbReference>
<evidence type="ECO:0000256" key="9">
    <source>
        <dbReference type="PROSITE-ProRule" id="PRU00169"/>
    </source>
</evidence>
<dbReference type="SUPFAM" id="SSF55785">
    <property type="entry name" value="PYP-like sensor domain (PAS domain)"/>
    <property type="match status" value="1"/>
</dbReference>
<dbReference type="InterPro" id="IPR029063">
    <property type="entry name" value="SAM-dependent_MTases_sf"/>
</dbReference>
<sequence>MKSESVKLNFKYYFIWKFEFLGDFTKIFMPTSPVYVAVGASAGGLDAVQQLFQRIPADLGFSYVIVQHLSPNFKSLMPELLGKFTAMQILTAEDGMEILPNQIYLNPQRKNLTIEKGRFKLIDKPDTDHLSFPIDILFHSLGKEYKEKSVGIVLSGTGSDGSRGIKTIKEEGGLVFVQDPLSAQFDGMPNTAISTHLVDFVGKPEIIAEKLVLLARRKPAIAEEIFKDRKNQSYFFKILDEVYSATGINFKKYKYNTLLRRLTKRLTLLNLTDFESYFNYIRDKEEEKSFLKQDFLIGVTSFFRDKEAFDLIKSQVIPDLCVQVPENNILRIWVVGCSSGQEVYSIAMLLADHIAELKLNIDFKIFATDLDKEALQVASKGIYLANEGNEIPEKLLTKYFTKRIDRIQIDKFIRDRVVFSVHDVTVNPPFSHVDLISCRNLLIYFENAAQKEVISYFENSLKKDGYLFLGSSESIGDFSGAFDTVDSKLKIFRKKIEGKSFSELKKGVQNLNTTSYFEHLDLHKTPIKNTKEPVSNIDKLNELAYYRYLTKKFGPVSIFIDRDFSIRFINGNLKYWFNYTSGVFSSRLDTLLGKETFELIRLAVLKLGETGSSLLVQNRSVNLDGKELKSSINISRIKDLLKGEELFLLEFTKTKPSKTSGISLVSQAQLDHSSLEKIDTLETELDQKNFQIQTLVEELEANIEELQSANEELMSSNEELQSSNEELQSVNEELHTVNSELQEKNKELIKLNDDVTNFITSSDISTLFLDVDFRIRKFTPGVSKIFKIQSSDYGRPVTDFSTNFSEMEKRSLLEECSDALENFTTHEKEVRDNEGNWYFRKVSPFITAERKVEGVIVTFVNVSKLKSTTLRLRETETQLLTALEAGNMAWWELEYPSRKITSSENIAALMGGHDPKNFSSLDFFNEITHPEDRQIVGDALQAHIDGIEDHYHAEYRIIAKDGSCLWFKGVGRITYRDGEEFVISGVVTNITKNKEAELQLKEAIQRAEVSFIYKNQFLANMSHEIRTPMNSLVGFAGLLRTPNLDEKKHHMYIDFIESSAKQLLNLIDDIIDVSKIESGELKMVYSDCHVKSLLFELQESFNTTKEKRKKDHLDIVMNVPKEYDHLVIQTDAGRLRQVLSNLIGNALKFTHQGHIEFGFYASKSKIFFYVKDTGMGIAPENLDIIFERFSRLNENIAGYEGTGLGLSISRGIIQMLGGEIFVDSELGVGTIFRFHLPLHQSSDSVVSENLDQFVEKGTELSRLKGKRILIAEDDPISRVYLSEILKEFEVEVLTAEDGEQAVKLFSQTSNIDLILMDVAMPKMNGINATQAILKLNKETPIIAQTAYAMIGDKEELLAKGFSDYLSKPVDKKLLLSKILKLI</sequence>
<dbReference type="Gene3D" id="1.10.155.10">
    <property type="entry name" value="Chemotaxis receptor methyltransferase CheR, N-terminal domain"/>
    <property type="match status" value="1"/>
</dbReference>
<dbReference type="GO" id="GO:0000155">
    <property type="term" value="F:phosphorelay sensor kinase activity"/>
    <property type="evidence" value="ECO:0007669"/>
    <property type="project" value="InterPro"/>
</dbReference>
<dbReference type="Pfam" id="PF01339">
    <property type="entry name" value="CheB_methylest"/>
    <property type="match status" value="1"/>
</dbReference>
<dbReference type="GO" id="GO:0005737">
    <property type="term" value="C:cytoplasm"/>
    <property type="evidence" value="ECO:0007669"/>
    <property type="project" value="InterPro"/>
</dbReference>
<dbReference type="PANTHER" id="PTHR24422:SF27">
    <property type="entry name" value="PROTEIN-GLUTAMATE O-METHYLTRANSFERASE"/>
    <property type="match status" value="1"/>
</dbReference>
<comment type="catalytic activity">
    <reaction evidence="2">
        <text>L-glutamyl-[protein] + S-adenosyl-L-methionine = [protein]-L-glutamate 5-O-methyl ester + S-adenosyl-L-homocysteine</text>
        <dbReference type="Rhea" id="RHEA:24452"/>
        <dbReference type="Rhea" id="RHEA-COMP:10208"/>
        <dbReference type="Rhea" id="RHEA-COMP:10311"/>
        <dbReference type="ChEBI" id="CHEBI:29973"/>
        <dbReference type="ChEBI" id="CHEBI:57856"/>
        <dbReference type="ChEBI" id="CHEBI:59789"/>
        <dbReference type="ChEBI" id="CHEBI:82795"/>
        <dbReference type="EC" id="2.1.1.80"/>
    </reaction>
</comment>
<feature type="domain" description="CheR-type methyltransferase" evidence="15">
    <location>
        <begin position="235"/>
        <end position="495"/>
    </location>
</feature>
<dbReference type="InterPro" id="IPR035965">
    <property type="entry name" value="PAS-like_dom_sf"/>
</dbReference>
<feature type="domain" description="CheB-type methylesterase" evidence="14">
    <location>
        <begin position="29"/>
        <end position="218"/>
    </location>
</feature>
<feature type="domain" description="Response regulatory" evidence="12">
    <location>
        <begin position="1267"/>
        <end position="1382"/>
    </location>
</feature>
<evidence type="ECO:0000259" key="14">
    <source>
        <dbReference type="PROSITE" id="PS50122"/>
    </source>
</evidence>
<dbReference type="PROSITE" id="PS50113">
    <property type="entry name" value="PAC"/>
    <property type="match status" value="1"/>
</dbReference>
<dbReference type="Gene3D" id="1.10.287.130">
    <property type="match status" value="1"/>
</dbReference>
<dbReference type="PRINTS" id="PR00996">
    <property type="entry name" value="CHERMTFRASE"/>
</dbReference>
<dbReference type="STRING" id="1727163.AO498_08700"/>
<dbReference type="SMART" id="SM00387">
    <property type="entry name" value="HATPase_c"/>
    <property type="match status" value="1"/>
</dbReference>
<dbReference type="SMART" id="SM00138">
    <property type="entry name" value="MeTrc"/>
    <property type="match status" value="1"/>
</dbReference>
<accession>A0A142EMY9</accession>
<dbReference type="CDD" id="cd16434">
    <property type="entry name" value="CheB-CheR_fusion"/>
    <property type="match status" value="1"/>
</dbReference>
<keyword evidence="7" id="KW-0418">Kinase</keyword>
<keyword evidence="17" id="KW-1185">Reference proteome</keyword>
<dbReference type="GO" id="GO:0008983">
    <property type="term" value="F:protein-glutamate O-methyltransferase activity"/>
    <property type="evidence" value="ECO:0007669"/>
    <property type="project" value="UniProtKB-EC"/>
</dbReference>
<feature type="modified residue" description="4-aspartylphosphate" evidence="9">
    <location>
        <position position="1317"/>
    </location>
</feature>
<dbReference type="CDD" id="cd17546">
    <property type="entry name" value="REC_hyHK_CKI1_RcsC-like"/>
    <property type="match status" value="1"/>
</dbReference>
<keyword evidence="5" id="KW-0808">Transferase</keyword>
<dbReference type="SUPFAM" id="SSF52172">
    <property type="entry name" value="CheY-like"/>
    <property type="match status" value="1"/>
</dbReference>
<dbReference type="InterPro" id="IPR000700">
    <property type="entry name" value="PAS-assoc_C"/>
</dbReference>
<dbReference type="SUPFAM" id="SSF47384">
    <property type="entry name" value="Homodimeric domain of signal transducing histidine kinase"/>
    <property type="match status" value="1"/>
</dbReference>
<keyword evidence="3 9" id="KW-0597">Phosphoprotein</keyword>
<dbReference type="Pfam" id="PF00512">
    <property type="entry name" value="HisKA"/>
    <property type="match status" value="1"/>
</dbReference>
<dbReference type="InterPro" id="IPR003661">
    <property type="entry name" value="HisK_dim/P_dom"/>
</dbReference>
<dbReference type="Proteomes" id="UP000073816">
    <property type="component" value="Chromosome"/>
</dbReference>
<dbReference type="Gene3D" id="3.30.450.20">
    <property type="entry name" value="PAS domain"/>
    <property type="match status" value="2"/>
</dbReference>
<dbReference type="CDD" id="cd00130">
    <property type="entry name" value="PAS"/>
    <property type="match status" value="1"/>
</dbReference>
<evidence type="ECO:0000256" key="3">
    <source>
        <dbReference type="ARBA" id="ARBA00022553"/>
    </source>
</evidence>
<dbReference type="SMART" id="SM00448">
    <property type="entry name" value="REC"/>
    <property type="match status" value="1"/>
</dbReference>
<dbReference type="EMBL" id="CP012836">
    <property type="protein sequence ID" value="AMQ56494.1"/>
    <property type="molecule type" value="Genomic_DNA"/>
</dbReference>
<feature type="domain" description="PAC" evidence="13">
    <location>
        <begin position="951"/>
        <end position="1002"/>
    </location>
</feature>
<dbReference type="Gene3D" id="3.30.565.10">
    <property type="entry name" value="Histidine kinase-like ATPase, C-terminal domain"/>
    <property type="match status" value="1"/>
</dbReference>
<dbReference type="GO" id="GO:0032259">
    <property type="term" value="P:methylation"/>
    <property type="evidence" value="ECO:0007669"/>
    <property type="project" value="UniProtKB-KW"/>
</dbReference>
<reference evidence="16 17" key="2">
    <citation type="journal article" date="2016" name="Genome Announc.">
        <title>Complete Genome Sequence of Algoriphagus sp. Strain M8-2, Isolated from a Brackish Lake.</title>
        <authorList>
            <person name="Muraguchi Y."/>
            <person name="Kushimoto K."/>
            <person name="Ohtsubo Y."/>
            <person name="Suzuki T."/>
            <person name="Dohra H."/>
            <person name="Kimbara K."/>
            <person name="Shintani M."/>
        </authorList>
    </citation>
    <scope>NUCLEOTIDE SEQUENCE [LARGE SCALE GENOMIC DNA]</scope>
    <source>
        <strain evidence="16 17">M8-2</strain>
    </source>
</reference>
<dbReference type="SUPFAM" id="SSF47757">
    <property type="entry name" value="Chemotaxis receptor methyltransferase CheR, N-terminal domain"/>
    <property type="match status" value="1"/>
</dbReference>
<dbReference type="SUPFAM" id="SSF53335">
    <property type="entry name" value="S-adenosyl-L-methionine-dependent methyltransferases"/>
    <property type="match status" value="1"/>
</dbReference>
<evidence type="ECO:0000256" key="8">
    <source>
        <dbReference type="PROSITE-ProRule" id="PRU00050"/>
    </source>
</evidence>
<dbReference type="GO" id="GO:0006935">
    <property type="term" value="P:chemotaxis"/>
    <property type="evidence" value="ECO:0007669"/>
    <property type="project" value="UniProtKB-UniRule"/>
</dbReference>
<evidence type="ECO:0000259" key="15">
    <source>
        <dbReference type="PROSITE" id="PS50123"/>
    </source>
</evidence>
<dbReference type="SUPFAM" id="SSF55874">
    <property type="entry name" value="ATPase domain of HSP90 chaperone/DNA topoisomerase II/histidine kinase"/>
    <property type="match status" value="1"/>
</dbReference>
<feature type="active site" evidence="8">
    <location>
        <position position="41"/>
    </location>
</feature>
<dbReference type="PANTHER" id="PTHR24422">
    <property type="entry name" value="CHEMOTAXIS PROTEIN METHYLTRANSFERASE"/>
    <property type="match status" value="1"/>
</dbReference>
<dbReference type="PROSITE" id="PS50109">
    <property type="entry name" value="HIS_KIN"/>
    <property type="match status" value="1"/>
</dbReference>
<dbReference type="CDD" id="cd16922">
    <property type="entry name" value="HATPase_EvgS-ArcB-TorS-like"/>
    <property type="match status" value="1"/>
</dbReference>
<dbReference type="CDD" id="cd00082">
    <property type="entry name" value="HisKA"/>
    <property type="match status" value="1"/>
</dbReference>
<dbReference type="Pfam" id="PF03705">
    <property type="entry name" value="CheR_N"/>
    <property type="match status" value="1"/>
</dbReference>
<dbReference type="GO" id="GO:0008984">
    <property type="term" value="F:protein-glutamate methylesterase activity"/>
    <property type="evidence" value="ECO:0007669"/>
    <property type="project" value="InterPro"/>
</dbReference>
<dbReference type="NCBIfam" id="TIGR00229">
    <property type="entry name" value="sensory_box"/>
    <property type="match status" value="1"/>
</dbReference>
<evidence type="ECO:0000259" key="13">
    <source>
        <dbReference type="PROSITE" id="PS50113"/>
    </source>
</evidence>
<proteinExistence type="predicted"/>
<feature type="domain" description="Histidine kinase" evidence="11">
    <location>
        <begin position="1020"/>
        <end position="1240"/>
    </location>
</feature>
<dbReference type="InterPro" id="IPR000014">
    <property type="entry name" value="PAS"/>
</dbReference>
<protein>
    <submittedName>
        <fullName evidence="16">Uncharacterized protein</fullName>
    </submittedName>
</protein>
<gene>
    <name evidence="16" type="ORF">AO498_08700</name>
</gene>
<feature type="active site" evidence="8">
    <location>
        <position position="160"/>
    </location>
</feature>
<dbReference type="InterPro" id="IPR001789">
    <property type="entry name" value="Sig_transdc_resp-reg_receiver"/>
</dbReference>
<dbReference type="InterPro" id="IPR050903">
    <property type="entry name" value="Bact_Chemotaxis_MeTrfase"/>
</dbReference>
<evidence type="ECO:0000256" key="4">
    <source>
        <dbReference type="ARBA" id="ARBA00022603"/>
    </source>
</evidence>
<feature type="active site" evidence="8">
    <location>
        <position position="68"/>
    </location>
</feature>
<keyword evidence="10" id="KW-0175">Coiled coil</keyword>
<evidence type="ECO:0000256" key="1">
    <source>
        <dbReference type="ARBA" id="ARBA00000085"/>
    </source>
</evidence>
<dbReference type="InterPro" id="IPR000673">
    <property type="entry name" value="Sig_transdc_resp-reg_Me-estase"/>
</dbReference>
<comment type="catalytic activity">
    <reaction evidence="1">
        <text>ATP + protein L-histidine = ADP + protein N-phospho-L-histidine.</text>
        <dbReference type="EC" id="2.7.13.3"/>
    </reaction>
</comment>
<dbReference type="Gene3D" id="3.40.50.180">
    <property type="entry name" value="Methylesterase CheB, C-terminal domain"/>
    <property type="match status" value="1"/>
</dbReference>
<dbReference type="InterPro" id="IPR036097">
    <property type="entry name" value="HisK_dim/P_sf"/>
</dbReference>
<evidence type="ECO:0000256" key="6">
    <source>
        <dbReference type="ARBA" id="ARBA00022691"/>
    </source>
</evidence>
<organism evidence="16 17">
    <name type="scientific">Algoriphagus sanaruensis</name>
    <dbReference type="NCBI Taxonomy" id="1727163"/>
    <lineage>
        <taxon>Bacteria</taxon>
        <taxon>Pseudomonadati</taxon>
        <taxon>Bacteroidota</taxon>
        <taxon>Cytophagia</taxon>
        <taxon>Cytophagales</taxon>
        <taxon>Cyclobacteriaceae</taxon>
        <taxon>Algoriphagus</taxon>
    </lineage>
</organism>
<dbReference type="InterPro" id="IPR022642">
    <property type="entry name" value="CheR_C"/>
</dbReference>
<keyword evidence="8" id="KW-0378">Hydrolase</keyword>
<evidence type="ECO:0000313" key="16">
    <source>
        <dbReference type="EMBL" id="AMQ56494.1"/>
    </source>
</evidence>